<proteinExistence type="predicted"/>
<dbReference type="SUPFAM" id="SSF52279">
    <property type="entry name" value="Beta-D-glucan exohydrolase, C-terminal domain"/>
    <property type="match status" value="1"/>
</dbReference>
<dbReference type="EMBL" id="RQTK01001081">
    <property type="protein sequence ID" value="RUS72324.1"/>
    <property type="molecule type" value="Genomic_DNA"/>
</dbReference>
<dbReference type="InterPro" id="IPR013783">
    <property type="entry name" value="Ig-like_fold"/>
</dbReference>
<keyword evidence="3" id="KW-0326">Glycosidase</keyword>
<evidence type="ECO:0000313" key="7">
    <source>
        <dbReference type="Proteomes" id="UP000271974"/>
    </source>
</evidence>
<evidence type="ECO:0000259" key="5">
    <source>
        <dbReference type="SMART" id="SM01217"/>
    </source>
</evidence>
<name>A0A433SSR8_ELYCH</name>
<comment type="caution">
    <text evidence="6">The sequence shown here is derived from an EMBL/GenBank/DDBJ whole genome shotgun (WGS) entry which is preliminary data.</text>
</comment>
<dbReference type="STRING" id="188477.A0A433SSR8"/>
<protein>
    <recommendedName>
        <fullName evidence="5">Fibronectin type III-like domain-containing protein</fullName>
    </recommendedName>
</protein>
<accession>A0A433SSR8</accession>
<evidence type="ECO:0000256" key="4">
    <source>
        <dbReference type="SAM" id="SignalP"/>
    </source>
</evidence>
<dbReference type="AlphaFoldDB" id="A0A433SSR8"/>
<dbReference type="Proteomes" id="UP000271974">
    <property type="component" value="Unassembled WGS sequence"/>
</dbReference>
<dbReference type="SUPFAM" id="SSF51445">
    <property type="entry name" value="(Trans)glycosidases"/>
    <property type="match status" value="1"/>
</dbReference>
<dbReference type="InterPro" id="IPR036881">
    <property type="entry name" value="Glyco_hydro_3_C_sf"/>
</dbReference>
<dbReference type="GO" id="GO:0031222">
    <property type="term" value="P:arabinan catabolic process"/>
    <property type="evidence" value="ECO:0007669"/>
    <property type="project" value="TreeGrafter"/>
</dbReference>
<keyword evidence="7" id="KW-1185">Reference proteome</keyword>
<feature type="domain" description="Fibronectin type III-like" evidence="5">
    <location>
        <begin position="697"/>
        <end position="765"/>
    </location>
</feature>
<sequence>MSYIETNYKVLILCLCLIAALDGSDPLYYKQRVFPLMKDKSDSKFGFFDHETESLSHNEFIKTCGPMGQYPFWNVSLSWEERVKDLVARLSLEEIQLQMARGGAGPYSTPAPPISRLGIGPYVWNSNCHRGDQGAKENATAFPQSIGLAASFSHQVLFDVATVASVETRGKHNDFVRRGVYATHTGASCFSPVINVVRDPRWGRIQETYGEDPFMSGELAATFLDGLHGDNQRYVRVTGGCLHLDAYSGPENIPVSRLSFDAKVSDYDLYMTYLPGFKRCVQAETFSIMCSYNSVNGIPACVNKRLMTDILRKDWKFQGYVVSDEQALEFVISTHKYLQSFEDVAAAAVTAGVNLELSADMPQPVFLSIVQAIEQGKLSEAVVRERVKPLFYTRMRLGQFDPPGANPFSRLSNNDVVTPAHQAMALEVAKKSFVLLKNSNNFLPLKPSNYKTVSIIGPMADNYDQMFGNLPPMQSRVFAKTPLEGLKEIFPSLRYKQVCEGETKCTNFSREAVQELVNGTDLVLAVFGTGPAVEAENNDRANLDLPGMQKQVLEEIMEHCGTAKILVVLMNAGPLNVTFLDVDPRVQAILECFFPGQATGDAIKEVLINTGGNSSPAGRLPVTWPLHASQIPPITNYSMVNRTYRYMQSLPLYPFGYGLSYSQFSYESLTSDANVKAMENLSFEVTVKNIGDYDADEVIQCYISWGRSDLPVPVRQLGHFTRVHLKQGEEKLHIGTISWQRWAFWDKGLWQVKKGPMTLSCGGQQPDQTKKVPSNVISTRFYIVNSASTTDEL</sequence>
<keyword evidence="2" id="KW-0378">Hydrolase</keyword>
<dbReference type="InterPro" id="IPR001764">
    <property type="entry name" value="Glyco_hydro_3_N"/>
</dbReference>
<dbReference type="Pfam" id="PF14310">
    <property type="entry name" value="Fn3-like"/>
    <property type="match status" value="1"/>
</dbReference>
<dbReference type="Gene3D" id="3.20.20.300">
    <property type="entry name" value="Glycoside hydrolase, family 3, N-terminal domain"/>
    <property type="match status" value="1"/>
</dbReference>
<dbReference type="Pfam" id="PF01915">
    <property type="entry name" value="Glyco_hydro_3_C"/>
    <property type="match status" value="1"/>
</dbReference>
<dbReference type="Pfam" id="PF00933">
    <property type="entry name" value="Glyco_hydro_3"/>
    <property type="match status" value="1"/>
</dbReference>
<evidence type="ECO:0000256" key="2">
    <source>
        <dbReference type="ARBA" id="ARBA00022801"/>
    </source>
</evidence>
<dbReference type="InterPro" id="IPR017853">
    <property type="entry name" value="GH"/>
</dbReference>
<evidence type="ECO:0000313" key="6">
    <source>
        <dbReference type="EMBL" id="RUS72324.1"/>
    </source>
</evidence>
<organism evidence="6 7">
    <name type="scientific">Elysia chlorotica</name>
    <name type="common">Eastern emerald elysia</name>
    <name type="synonym">Sea slug</name>
    <dbReference type="NCBI Taxonomy" id="188477"/>
    <lineage>
        <taxon>Eukaryota</taxon>
        <taxon>Metazoa</taxon>
        <taxon>Spiralia</taxon>
        <taxon>Lophotrochozoa</taxon>
        <taxon>Mollusca</taxon>
        <taxon>Gastropoda</taxon>
        <taxon>Heterobranchia</taxon>
        <taxon>Euthyneura</taxon>
        <taxon>Panpulmonata</taxon>
        <taxon>Sacoglossa</taxon>
        <taxon>Placobranchoidea</taxon>
        <taxon>Plakobranchidae</taxon>
        <taxon>Elysia</taxon>
    </lineage>
</organism>
<dbReference type="PRINTS" id="PR00133">
    <property type="entry name" value="GLHYDRLASE3"/>
</dbReference>
<dbReference type="InterPro" id="IPR044993">
    <property type="entry name" value="BXL"/>
</dbReference>
<dbReference type="PANTHER" id="PTHR42721:SF42">
    <property type="entry name" value="FIBRONECTIN TYPE III-LIKE DOMAIN-CONTAINING PROTEIN"/>
    <property type="match status" value="1"/>
</dbReference>
<dbReference type="PANTHER" id="PTHR42721">
    <property type="entry name" value="SUGAR HYDROLASE-RELATED"/>
    <property type="match status" value="1"/>
</dbReference>
<reference evidence="6 7" key="1">
    <citation type="submission" date="2019-01" db="EMBL/GenBank/DDBJ databases">
        <title>A draft genome assembly of the solar-powered sea slug Elysia chlorotica.</title>
        <authorList>
            <person name="Cai H."/>
            <person name="Li Q."/>
            <person name="Fang X."/>
            <person name="Li J."/>
            <person name="Curtis N.E."/>
            <person name="Altenburger A."/>
            <person name="Shibata T."/>
            <person name="Feng M."/>
            <person name="Maeda T."/>
            <person name="Schwartz J.A."/>
            <person name="Shigenobu S."/>
            <person name="Lundholm N."/>
            <person name="Nishiyama T."/>
            <person name="Yang H."/>
            <person name="Hasebe M."/>
            <person name="Li S."/>
            <person name="Pierce S.K."/>
            <person name="Wang J."/>
        </authorList>
    </citation>
    <scope>NUCLEOTIDE SEQUENCE [LARGE SCALE GENOMIC DNA]</scope>
    <source>
        <strain evidence="6">EC2010</strain>
        <tissue evidence="6">Whole organism of an adult</tissue>
    </source>
</reference>
<feature type="chain" id="PRO_5019523506" description="Fibronectin type III-like domain-containing protein" evidence="4">
    <location>
        <begin position="24"/>
        <end position="793"/>
    </location>
</feature>
<dbReference type="InterPro" id="IPR026891">
    <property type="entry name" value="Fn3-like"/>
</dbReference>
<feature type="signal peptide" evidence="4">
    <location>
        <begin position="1"/>
        <end position="23"/>
    </location>
</feature>
<dbReference type="OrthoDB" id="47059at2759"/>
<dbReference type="GO" id="GO:0009044">
    <property type="term" value="F:xylan 1,4-beta-xylosidase activity"/>
    <property type="evidence" value="ECO:0007669"/>
    <property type="project" value="InterPro"/>
</dbReference>
<gene>
    <name evidence="6" type="ORF">EGW08_019916</name>
</gene>
<evidence type="ECO:0000256" key="3">
    <source>
        <dbReference type="ARBA" id="ARBA00023295"/>
    </source>
</evidence>
<dbReference type="GO" id="GO:0046556">
    <property type="term" value="F:alpha-L-arabinofuranosidase activity"/>
    <property type="evidence" value="ECO:0007669"/>
    <property type="project" value="TreeGrafter"/>
</dbReference>
<evidence type="ECO:0000256" key="1">
    <source>
        <dbReference type="ARBA" id="ARBA00022729"/>
    </source>
</evidence>
<keyword evidence="1 4" id="KW-0732">Signal</keyword>
<dbReference type="Gene3D" id="2.60.40.10">
    <property type="entry name" value="Immunoglobulins"/>
    <property type="match status" value="1"/>
</dbReference>
<dbReference type="SMART" id="SM01217">
    <property type="entry name" value="Fn3_like"/>
    <property type="match status" value="1"/>
</dbReference>
<dbReference type="InterPro" id="IPR036962">
    <property type="entry name" value="Glyco_hydro_3_N_sf"/>
</dbReference>
<dbReference type="Gene3D" id="3.40.50.1700">
    <property type="entry name" value="Glycoside hydrolase family 3 C-terminal domain"/>
    <property type="match status" value="1"/>
</dbReference>
<dbReference type="InterPro" id="IPR002772">
    <property type="entry name" value="Glyco_hydro_3_C"/>
</dbReference>
<dbReference type="GO" id="GO:0045493">
    <property type="term" value="P:xylan catabolic process"/>
    <property type="evidence" value="ECO:0007669"/>
    <property type="project" value="InterPro"/>
</dbReference>